<keyword evidence="8 11" id="KW-0012">Acyltransferase</keyword>
<evidence type="ECO:0000256" key="5">
    <source>
        <dbReference type="ARBA" id="ARBA00023136"/>
    </source>
</evidence>
<comment type="similarity">
    <text evidence="9">Belongs to the DHHC palmitoyltransferase family. PFA5 subfamily.</text>
</comment>
<dbReference type="GO" id="GO:0005794">
    <property type="term" value="C:Golgi apparatus"/>
    <property type="evidence" value="ECO:0007669"/>
    <property type="project" value="TreeGrafter"/>
</dbReference>
<dbReference type="OrthoDB" id="1436450at2759"/>
<dbReference type="VEuPathDB" id="FungiDB:I302_03525"/>
<dbReference type="PANTHER" id="PTHR22883:SF23">
    <property type="entry name" value="PALMITOYLTRANSFERASE ZDHHC6"/>
    <property type="match status" value="1"/>
</dbReference>
<dbReference type="Pfam" id="PF01529">
    <property type="entry name" value="DHHC"/>
    <property type="match status" value="1"/>
</dbReference>
<dbReference type="GO" id="GO:0005783">
    <property type="term" value="C:endoplasmic reticulum"/>
    <property type="evidence" value="ECO:0007669"/>
    <property type="project" value="TreeGrafter"/>
</dbReference>
<proteinExistence type="inferred from homology"/>
<evidence type="ECO:0000256" key="9">
    <source>
        <dbReference type="ARBA" id="ARBA00038298"/>
    </source>
</evidence>
<dbReference type="EMBL" id="KI894020">
    <property type="protein sequence ID" value="OCF25851.1"/>
    <property type="molecule type" value="Genomic_DNA"/>
</dbReference>
<keyword evidence="5 11" id="KW-0472">Membrane</keyword>
<keyword evidence="6" id="KW-0564">Palmitate</keyword>
<keyword evidence="2 11" id="KW-0808">Transferase</keyword>
<comment type="subcellular location">
    <subcellularLocation>
        <location evidence="1">Membrane</location>
        <topology evidence="1">Multi-pass membrane protein</topology>
    </subcellularLocation>
</comment>
<feature type="transmembrane region" description="Helical" evidence="11">
    <location>
        <begin position="100"/>
        <end position="120"/>
    </location>
</feature>
<dbReference type="STRING" id="1296100.A0A1B9G4C1"/>
<accession>A0A1B9G4C1</accession>
<evidence type="ECO:0000256" key="8">
    <source>
        <dbReference type="ARBA" id="ARBA00023315"/>
    </source>
</evidence>
<evidence type="ECO:0000256" key="11">
    <source>
        <dbReference type="RuleBase" id="RU079119"/>
    </source>
</evidence>
<evidence type="ECO:0000256" key="10">
    <source>
        <dbReference type="ARBA" id="ARBA00048048"/>
    </source>
</evidence>
<dbReference type="InterPro" id="IPR039859">
    <property type="entry name" value="PFA4/ZDH16/20/ERF2-like"/>
</dbReference>
<reference evidence="14" key="2">
    <citation type="submission" date="2014-01" db="EMBL/GenBank/DDBJ databases">
        <title>Evolution of pathogenesis and genome organization in the Tremellales.</title>
        <authorList>
            <person name="Cuomo C."/>
            <person name="Litvintseva A."/>
            <person name="Heitman J."/>
            <person name="Chen Y."/>
            <person name="Sun S."/>
            <person name="Springer D."/>
            <person name="Dromer F."/>
            <person name="Young S."/>
            <person name="Zeng Q."/>
            <person name="Chapman S."/>
            <person name="Gujja S."/>
            <person name="Saif S."/>
            <person name="Birren B."/>
        </authorList>
    </citation>
    <scope>NUCLEOTIDE SEQUENCE</scope>
    <source>
        <strain evidence="14">CBS 10118</strain>
    </source>
</reference>
<reference evidence="14" key="1">
    <citation type="submission" date="2013-07" db="EMBL/GenBank/DDBJ databases">
        <title>The Genome Sequence of Cryptococcus bestiolae CBS10118.</title>
        <authorList>
            <consortium name="The Broad Institute Genome Sequencing Platform"/>
            <person name="Cuomo C."/>
            <person name="Litvintseva A."/>
            <person name="Chen Y."/>
            <person name="Heitman J."/>
            <person name="Sun S."/>
            <person name="Springer D."/>
            <person name="Dromer F."/>
            <person name="Young S.K."/>
            <person name="Zeng Q."/>
            <person name="Gargeya S."/>
            <person name="Fitzgerald M."/>
            <person name="Abouelleil A."/>
            <person name="Alvarado L."/>
            <person name="Berlin A.M."/>
            <person name="Chapman S.B."/>
            <person name="Dewar J."/>
            <person name="Goldberg J."/>
            <person name="Griggs A."/>
            <person name="Gujja S."/>
            <person name="Hansen M."/>
            <person name="Howarth C."/>
            <person name="Imamovic A."/>
            <person name="Larimer J."/>
            <person name="McCowan C."/>
            <person name="Murphy C."/>
            <person name="Pearson M."/>
            <person name="Priest M."/>
            <person name="Roberts A."/>
            <person name="Saif S."/>
            <person name="Shea T."/>
            <person name="Sykes S."/>
            <person name="Wortman J."/>
            <person name="Nusbaum C."/>
            <person name="Birren B."/>
        </authorList>
    </citation>
    <scope>NUCLEOTIDE SEQUENCE [LARGE SCALE GENOMIC DNA]</scope>
    <source>
        <strain evidence="14">CBS 10118</strain>
    </source>
</reference>
<dbReference type="InterPro" id="IPR001594">
    <property type="entry name" value="Palmitoyltrfase_DHHC"/>
</dbReference>
<name>A0A1B9G4C1_9TREE</name>
<feature type="transmembrane region" description="Helical" evidence="11">
    <location>
        <begin position="263"/>
        <end position="284"/>
    </location>
</feature>
<gene>
    <name evidence="14" type="ORF">I302_03525</name>
</gene>
<evidence type="ECO:0000259" key="13">
    <source>
        <dbReference type="Pfam" id="PF01529"/>
    </source>
</evidence>
<feature type="transmembrane region" description="Helical" evidence="11">
    <location>
        <begin position="296"/>
        <end position="315"/>
    </location>
</feature>
<feature type="compositionally biased region" description="Pro residues" evidence="12">
    <location>
        <begin position="1"/>
        <end position="10"/>
    </location>
</feature>
<comment type="catalytic activity">
    <reaction evidence="10 11">
        <text>L-cysteinyl-[protein] + hexadecanoyl-CoA = S-hexadecanoyl-L-cysteinyl-[protein] + CoA</text>
        <dbReference type="Rhea" id="RHEA:36683"/>
        <dbReference type="Rhea" id="RHEA-COMP:10131"/>
        <dbReference type="Rhea" id="RHEA-COMP:11032"/>
        <dbReference type="ChEBI" id="CHEBI:29950"/>
        <dbReference type="ChEBI" id="CHEBI:57287"/>
        <dbReference type="ChEBI" id="CHEBI:57379"/>
        <dbReference type="ChEBI" id="CHEBI:74151"/>
        <dbReference type="EC" id="2.3.1.225"/>
    </reaction>
</comment>
<feature type="region of interest" description="Disordered" evidence="12">
    <location>
        <begin position="1"/>
        <end position="42"/>
    </location>
</feature>
<dbReference type="GO" id="GO:0006612">
    <property type="term" value="P:protein targeting to membrane"/>
    <property type="evidence" value="ECO:0007669"/>
    <property type="project" value="TreeGrafter"/>
</dbReference>
<dbReference type="EC" id="2.3.1.225" evidence="11"/>
<keyword evidence="4 11" id="KW-1133">Transmembrane helix</keyword>
<dbReference type="PANTHER" id="PTHR22883">
    <property type="entry name" value="ZINC FINGER DHHC DOMAIN CONTAINING PROTEIN"/>
    <property type="match status" value="1"/>
</dbReference>
<sequence length="435" mass="49469">MAAIPQPQPQPLGAAKVETGGLPSQTGQIPVHPPPPLPPHVENARVQRRSHPSRPDLWLIRKWAISIVLALACWSFYVVAARVCTPMIRRESSSGLGRSTGIGTLVGFVIVWLLMMGTYLRMLFTGPGSATNHVPRCEEPSPSEYDLHNSPPSSAPVHEAFDPPEPSEFAPVQNLVHETLQMQRVSSEYGAEVPLKIQKGIRDWRTVERPIPALTPNLRWCHYCEIIKPPRTRHCRHCGVCILQYDHHCLWIGQCVGWANHKFFMIFTFWGAIFCIYLTALLIATSVKSSDTDGQVIALIIMAALFGLFTFGMFAGHVNLILTGRTTVESYARRDQHDAESRVLQQEYGYFFHNKERRKVQKKWQEEWGNTPVDARWVFGTKREMWEQEMGKSPLGWFFPIGRPLGDGIHYDSNPRFGSRGEWLKKKDWPKELQV</sequence>
<evidence type="ECO:0000313" key="14">
    <source>
        <dbReference type="EMBL" id="OCF25851.1"/>
    </source>
</evidence>
<organism evidence="14">
    <name type="scientific">Kwoniella bestiolae CBS 10118</name>
    <dbReference type="NCBI Taxonomy" id="1296100"/>
    <lineage>
        <taxon>Eukaryota</taxon>
        <taxon>Fungi</taxon>
        <taxon>Dikarya</taxon>
        <taxon>Basidiomycota</taxon>
        <taxon>Agaricomycotina</taxon>
        <taxon>Tremellomycetes</taxon>
        <taxon>Tremellales</taxon>
        <taxon>Cryptococcaceae</taxon>
        <taxon>Kwoniella</taxon>
    </lineage>
</organism>
<protein>
    <recommendedName>
        <fullName evidence="11">Palmitoyltransferase</fullName>
        <ecNumber evidence="11">2.3.1.225</ecNumber>
    </recommendedName>
</protein>
<dbReference type="GO" id="GO:0016020">
    <property type="term" value="C:membrane"/>
    <property type="evidence" value="ECO:0007669"/>
    <property type="project" value="UniProtKB-SubCell"/>
</dbReference>
<keyword evidence="3 11" id="KW-0812">Transmembrane</keyword>
<feature type="transmembrane region" description="Helical" evidence="11">
    <location>
        <begin position="58"/>
        <end position="80"/>
    </location>
</feature>
<feature type="domain" description="Palmitoyltransferase DHHC" evidence="13">
    <location>
        <begin position="217"/>
        <end position="332"/>
    </location>
</feature>
<evidence type="ECO:0000256" key="3">
    <source>
        <dbReference type="ARBA" id="ARBA00022692"/>
    </source>
</evidence>
<dbReference type="GO" id="GO:0019706">
    <property type="term" value="F:protein-cysteine S-palmitoyltransferase activity"/>
    <property type="evidence" value="ECO:0007669"/>
    <property type="project" value="UniProtKB-EC"/>
</dbReference>
<evidence type="ECO:0000256" key="7">
    <source>
        <dbReference type="ARBA" id="ARBA00023288"/>
    </source>
</evidence>
<dbReference type="AlphaFoldDB" id="A0A1B9G4C1"/>
<evidence type="ECO:0000256" key="2">
    <source>
        <dbReference type="ARBA" id="ARBA00022679"/>
    </source>
</evidence>
<keyword evidence="7" id="KW-0449">Lipoprotein</keyword>
<evidence type="ECO:0000256" key="4">
    <source>
        <dbReference type="ARBA" id="ARBA00022989"/>
    </source>
</evidence>
<dbReference type="PROSITE" id="PS50216">
    <property type="entry name" value="DHHC"/>
    <property type="match status" value="1"/>
</dbReference>
<feature type="region of interest" description="Disordered" evidence="12">
    <location>
        <begin position="131"/>
        <end position="163"/>
    </location>
</feature>
<comment type="domain">
    <text evidence="11">The DHHC domain is required for palmitoyltransferase activity.</text>
</comment>
<evidence type="ECO:0000256" key="1">
    <source>
        <dbReference type="ARBA" id="ARBA00004141"/>
    </source>
</evidence>
<evidence type="ECO:0000256" key="12">
    <source>
        <dbReference type="SAM" id="MobiDB-lite"/>
    </source>
</evidence>
<evidence type="ECO:0000256" key="6">
    <source>
        <dbReference type="ARBA" id="ARBA00023139"/>
    </source>
</evidence>